<protein>
    <submittedName>
        <fullName evidence="2">Uncharacterized protein</fullName>
    </submittedName>
</protein>
<feature type="transmembrane region" description="Helical" evidence="1">
    <location>
        <begin position="181"/>
        <end position="201"/>
    </location>
</feature>
<feature type="transmembrane region" description="Helical" evidence="1">
    <location>
        <begin position="145"/>
        <end position="169"/>
    </location>
</feature>
<keyword evidence="3" id="KW-1185">Reference proteome</keyword>
<feature type="transmembrane region" description="Helical" evidence="1">
    <location>
        <begin position="113"/>
        <end position="133"/>
    </location>
</feature>
<evidence type="ECO:0000313" key="3">
    <source>
        <dbReference type="Proteomes" id="UP000463916"/>
    </source>
</evidence>
<name>A0A6N4TEK5_9BACT</name>
<keyword evidence="2" id="KW-0614">Plasmid</keyword>
<gene>
    <name evidence="2" type="ORF">ATHSA_p20011</name>
</gene>
<evidence type="ECO:0000256" key="1">
    <source>
        <dbReference type="SAM" id="Phobius"/>
    </source>
</evidence>
<dbReference type="EMBL" id="AP019553">
    <property type="protein sequence ID" value="BBJ29101.1"/>
    <property type="molecule type" value="Genomic_DNA"/>
</dbReference>
<organism evidence="2 3">
    <name type="scientific">Athalassotoga saccharophila</name>
    <dbReference type="NCBI Taxonomy" id="1441386"/>
    <lineage>
        <taxon>Bacteria</taxon>
        <taxon>Thermotogati</taxon>
        <taxon>Thermotogota</taxon>
        <taxon>Thermotogae</taxon>
        <taxon>Mesoaciditogales</taxon>
        <taxon>Mesoaciditogaceae</taxon>
        <taxon>Athalassotoga</taxon>
    </lineage>
</organism>
<feature type="transmembrane region" description="Helical" evidence="1">
    <location>
        <begin position="233"/>
        <end position="252"/>
    </location>
</feature>
<geneLocation type="plasmid" evidence="2 3">
    <name>pATS2</name>
</geneLocation>
<feature type="transmembrane region" description="Helical" evidence="1">
    <location>
        <begin position="53"/>
        <end position="75"/>
    </location>
</feature>
<reference evidence="3" key="1">
    <citation type="submission" date="2019-04" db="EMBL/GenBank/DDBJ databases">
        <title>NAS-01 Genome Sequencing.</title>
        <authorList>
            <person name="Kato S."/>
            <person name="Itoh T."/>
            <person name="Ohkuma M."/>
        </authorList>
    </citation>
    <scope>NUCLEOTIDE SEQUENCE [LARGE SCALE GENOMIC DNA]</scope>
    <source>
        <strain evidence="3">NAS-01</strain>
        <plasmid evidence="3">pATS2</plasmid>
    </source>
</reference>
<sequence>MDDLNKINKSLSSINFSDIALLWMVSFIFIYLDSRQHSLFTITSLTLKNFLETYSYSIILGILDTLLILFLVITFKLKYSGNLSIFFKEKDKNYLFQALRDIGFKRGEFLKRWPFYFSIILILVVGIQIFSSINNKIIYSFRPYISFIEINVFIFIMFLGKAVLFFAIFDYFLDILKSQKLAYVYSAIFLLITYLAVKVLFNVNITIMGILRDSFVIAPWMMIMYYWSDNSIYYSWILMSMIQTLGNFYYAIKIGVV</sequence>
<proteinExistence type="predicted"/>
<accession>A0A6N4TEK5</accession>
<evidence type="ECO:0000313" key="2">
    <source>
        <dbReference type="EMBL" id="BBJ29101.1"/>
    </source>
</evidence>
<feature type="transmembrane region" description="Helical" evidence="1">
    <location>
        <begin position="12"/>
        <end position="32"/>
    </location>
</feature>
<dbReference type="RefSeq" id="WP_161849051.1">
    <property type="nucleotide sequence ID" value="NZ_AP019553.1"/>
</dbReference>
<keyword evidence="1" id="KW-1133">Transmembrane helix</keyword>
<keyword evidence="1" id="KW-0472">Membrane</keyword>
<dbReference type="Proteomes" id="UP000463916">
    <property type="component" value="Plasmid pATS2"/>
</dbReference>
<dbReference type="KEGG" id="asac:ATHSA_p20011"/>
<dbReference type="AlphaFoldDB" id="A0A6N4TEK5"/>
<keyword evidence="1" id="KW-0812">Transmembrane</keyword>